<dbReference type="PRINTS" id="PR00922">
    <property type="entry name" value="DADACBPTASE3"/>
</dbReference>
<dbReference type="GO" id="GO:0000270">
    <property type="term" value="P:peptidoglycan metabolic process"/>
    <property type="evidence" value="ECO:0007669"/>
    <property type="project" value="TreeGrafter"/>
</dbReference>
<dbReference type="GO" id="GO:0009002">
    <property type="term" value="F:serine-type D-Ala-D-Ala carboxypeptidase activity"/>
    <property type="evidence" value="ECO:0007669"/>
    <property type="project" value="UniProtKB-EC"/>
</dbReference>
<dbReference type="EC" id="3.4.16.4" evidence="4"/>
<evidence type="ECO:0000313" key="5">
    <source>
        <dbReference type="Proteomes" id="UP000571817"/>
    </source>
</evidence>
<dbReference type="Pfam" id="PF02113">
    <property type="entry name" value="Peptidase_S13"/>
    <property type="match status" value="2"/>
</dbReference>
<sequence>MRRSGKVGLAAGGVVAALAAYATLDVYDVVPGVLTRAAATRPAVPVPGRSTVGPSVAPPRAPTAPDVAGVDTGPEPGAASLKARIQAAQKAVGLTSKVTMTVRDATTGTDLYDQGAGTAMTPASTTKLLTAWAISHTLPLEGTFTTKVVSAAPGSMVLVAGGDTCLNPKAGNPNAVCGRAGVGDLATQIAAGLKKQGLNSVRLAYDASYAPGPATAPGWGQDLLDMGFTTRIAMLGLSTQHAESGPAVANPDASTTAALATALRAKGIAATVGAPATAPVGAATVASVQSAPLLDQLGYALQESDNAMIESLARQAAYRSGTRADSEAALTRWLLARLAAGGFDLTGVKLADVCGLSDGTTLTARLLGDLLVGATSGKDPQFAPVLTRLAVGGWSGTLGNRYGTPATRDGAGWVRAKTGSLPSVNSLAGTVLDVQGRLLVFAIISNGPQPQGPTGARAALDTVVTAIHECGCP</sequence>
<keyword evidence="4" id="KW-0645">Protease</keyword>
<dbReference type="EMBL" id="JACCFW010000001">
    <property type="protein sequence ID" value="NYJ73459.1"/>
    <property type="molecule type" value="Genomic_DNA"/>
</dbReference>
<dbReference type="Gene3D" id="3.40.710.10">
    <property type="entry name" value="DD-peptidase/beta-lactamase superfamily"/>
    <property type="match status" value="2"/>
</dbReference>
<gene>
    <name evidence="4" type="ORF">HNR15_000422</name>
</gene>
<dbReference type="SUPFAM" id="SSF56601">
    <property type="entry name" value="beta-lactamase/transpeptidase-like"/>
    <property type="match status" value="1"/>
</dbReference>
<evidence type="ECO:0000313" key="4">
    <source>
        <dbReference type="EMBL" id="NYJ73459.1"/>
    </source>
</evidence>
<keyword evidence="2 4" id="KW-0378">Hydrolase</keyword>
<keyword evidence="5" id="KW-1185">Reference proteome</keyword>
<dbReference type="NCBIfam" id="TIGR00666">
    <property type="entry name" value="PBP4"/>
    <property type="match status" value="1"/>
</dbReference>
<dbReference type="EC" id="3.4.21.-" evidence="4"/>
<dbReference type="GO" id="GO:0006508">
    <property type="term" value="P:proteolysis"/>
    <property type="evidence" value="ECO:0007669"/>
    <property type="project" value="InterPro"/>
</dbReference>
<dbReference type="Proteomes" id="UP000571817">
    <property type="component" value="Unassembled WGS sequence"/>
</dbReference>
<dbReference type="InterPro" id="IPR000667">
    <property type="entry name" value="Peptidase_S13"/>
</dbReference>
<comment type="similarity">
    <text evidence="1">Belongs to the peptidase S13 family.</text>
</comment>
<dbReference type="PANTHER" id="PTHR30023:SF0">
    <property type="entry name" value="PENICILLIN-SENSITIVE CARBOXYPEPTIDASE A"/>
    <property type="match status" value="1"/>
</dbReference>
<proteinExistence type="inferred from homology"/>
<feature type="region of interest" description="Disordered" evidence="3">
    <location>
        <begin position="44"/>
        <end position="76"/>
    </location>
</feature>
<accession>A0A853DBV5</accession>
<protein>
    <submittedName>
        <fullName evidence="4">D-alanyl-D-alanine carboxypeptidase/D-alanyl-D-alanine-endopeptidase (Penicillin-binding protein 4)</fullName>
        <ecNumber evidence="4">3.4.16.4</ecNumber>
        <ecNumber evidence="4">3.4.21.-</ecNumber>
    </submittedName>
</protein>
<organism evidence="4 5">
    <name type="scientific">Allobranchiibius huperziae</name>
    <dbReference type="NCBI Taxonomy" id="1874116"/>
    <lineage>
        <taxon>Bacteria</taxon>
        <taxon>Bacillati</taxon>
        <taxon>Actinomycetota</taxon>
        <taxon>Actinomycetes</taxon>
        <taxon>Micrococcales</taxon>
        <taxon>Dermacoccaceae</taxon>
        <taxon>Allobranchiibius</taxon>
    </lineage>
</organism>
<evidence type="ECO:0000256" key="1">
    <source>
        <dbReference type="ARBA" id="ARBA00006096"/>
    </source>
</evidence>
<dbReference type="PANTHER" id="PTHR30023">
    <property type="entry name" value="D-ALANYL-D-ALANINE CARBOXYPEPTIDASE"/>
    <property type="match status" value="1"/>
</dbReference>
<dbReference type="InterPro" id="IPR012338">
    <property type="entry name" value="Beta-lactam/transpept-like"/>
</dbReference>
<reference evidence="4 5" key="1">
    <citation type="submission" date="2020-07" db="EMBL/GenBank/DDBJ databases">
        <title>Sequencing the genomes of 1000 actinobacteria strains.</title>
        <authorList>
            <person name="Klenk H.-P."/>
        </authorList>
    </citation>
    <scope>NUCLEOTIDE SEQUENCE [LARGE SCALE GENOMIC DNA]</scope>
    <source>
        <strain evidence="4 5">DSM 29531</strain>
    </source>
</reference>
<evidence type="ECO:0000256" key="2">
    <source>
        <dbReference type="ARBA" id="ARBA00022801"/>
    </source>
</evidence>
<evidence type="ECO:0000256" key="3">
    <source>
        <dbReference type="SAM" id="MobiDB-lite"/>
    </source>
</evidence>
<dbReference type="AlphaFoldDB" id="A0A853DBV5"/>
<dbReference type="RefSeq" id="WP_179478737.1">
    <property type="nucleotide sequence ID" value="NZ_JACCFW010000001.1"/>
</dbReference>
<comment type="caution">
    <text evidence="4">The sequence shown here is derived from an EMBL/GenBank/DDBJ whole genome shotgun (WGS) entry which is preliminary data.</text>
</comment>
<keyword evidence="4" id="KW-0121">Carboxypeptidase</keyword>
<name>A0A853DBV5_9MICO</name>